<feature type="transmembrane region" description="Helical" evidence="1">
    <location>
        <begin position="50"/>
        <end position="68"/>
    </location>
</feature>
<comment type="caution">
    <text evidence="2">The sequence shown here is derived from an EMBL/GenBank/DDBJ whole genome shotgun (WGS) entry which is preliminary data.</text>
</comment>
<gene>
    <name evidence="2" type="ORF">FD03_GL002626</name>
</gene>
<dbReference type="PATRIC" id="fig|1423775.4.peg.2674"/>
<feature type="transmembrane region" description="Helical" evidence="1">
    <location>
        <begin position="18"/>
        <end position="38"/>
    </location>
</feature>
<keyword evidence="1" id="KW-1133">Transmembrane helix</keyword>
<dbReference type="Proteomes" id="UP000051248">
    <property type="component" value="Unassembled WGS sequence"/>
</dbReference>
<keyword evidence="1" id="KW-0812">Transmembrane</keyword>
<evidence type="ECO:0008006" key="4">
    <source>
        <dbReference type="Google" id="ProtNLM"/>
    </source>
</evidence>
<reference evidence="2 3" key="1">
    <citation type="journal article" date="2015" name="Genome Announc.">
        <title>Expanding the biotechnology potential of lactobacilli through comparative genomics of 213 strains and associated genera.</title>
        <authorList>
            <person name="Sun Z."/>
            <person name="Harris H.M."/>
            <person name="McCann A."/>
            <person name="Guo C."/>
            <person name="Argimon S."/>
            <person name="Zhang W."/>
            <person name="Yang X."/>
            <person name="Jeffery I.B."/>
            <person name="Cooney J.C."/>
            <person name="Kagawa T.F."/>
            <person name="Liu W."/>
            <person name="Song Y."/>
            <person name="Salvetti E."/>
            <person name="Wrobel A."/>
            <person name="Rasinkangas P."/>
            <person name="Parkhill J."/>
            <person name="Rea M.C."/>
            <person name="O'Sullivan O."/>
            <person name="Ritari J."/>
            <person name="Douillard F.P."/>
            <person name="Paul Ross R."/>
            <person name="Yang R."/>
            <person name="Briner A.E."/>
            <person name="Felis G.E."/>
            <person name="de Vos W.M."/>
            <person name="Barrangou R."/>
            <person name="Klaenhammer T.R."/>
            <person name="Caufield P.W."/>
            <person name="Cui Y."/>
            <person name="Zhang H."/>
            <person name="O'Toole P.W."/>
        </authorList>
    </citation>
    <scope>NUCLEOTIDE SEQUENCE [LARGE SCALE GENOMIC DNA]</scope>
    <source>
        <strain evidence="2 3">DSM 19682</strain>
    </source>
</reference>
<dbReference type="InterPro" id="IPR006485">
    <property type="entry name" value="Phage-like_holin"/>
</dbReference>
<accession>A0A0R1K9U1</accession>
<protein>
    <recommendedName>
        <fullName evidence="4">Holin</fullName>
    </recommendedName>
</protein>
<dbReference type="EMBL" id="AZDZ01000006">
    <property type="protein sequence ID" value="KRK80236.1"/>
    <property type="molecule type" value="Genomic_DNA"/>
</dbReference>
<dbReference type="AlphaFoldDB" id="A0A0R1K9U1"/>
<dbReference type="RefSeq" id="WP_025025167.1">
    <property type="nucleotide sequence ID" value="NZ_AZDZ01000006.1"/>
</dbReference>
<proteinExistence type="predicted"/>
<dbReference type="eggNOG" id="ENOG5030AXW">
    <property type="taxonomic scope" value="Bacteria"/>
</dbReference>
<organism evidence="2 3">
    <name type="scientific">Companilactobacillus nodensis DSM 19682 = JCM 14932 = NBRC 107160</name>
    <dbReference type="NCBI Taxonomy" id="1423775"/>
    <lineage>
        <taxon>Bacteria</taxon>
        <taxon>Bacillati</taxon>
        <taxon>Bacillota</taxon>
        <taxon>Bacilli</taxon>
        <taxon>Lactobacillales</taxon>
        <taxon>Lactobacillaceae</taxon>
        <taxon>Companilactobacillus</taxon>
    </lineage>
</organism>
<keyword evidence="1" id="KW-0472">Membrane</keyword>
<name>A0A0R1K9U1_9LACO</name>
<evidence type="ECO:0000313" key="2">
    <source>
        <dbReference type="EMBL" id="KRK80236.1"/>
    </source>
</evidence>
<evidence type="ECO:0000256" key="1">
    <source>
        <dbReference type="SAM" id="Phobius"/>
    </source>
</evidence>
<dbReference type="Pfam" id="PF04531">
    <property type="entry name" value="Phage_holin_1"/>
    <property type="match status" value="1"/>
</dbReference>
<sequence>MKTEKIKSKLSIDWHSPIWWASLVSILLVLIQQVLSIFGISMPEGLAQQITDVVNSLLSIGGLLGIIYDTSKKPDSEVSNEK</sequence>
<evidence type="ECO:0000313" key="3">
    <source>
        <dbReference type="Proteomes" id="UP000051248"/>
    </source>
</evidence>
<keyword evidence="3" id="KW-1185">Reference proteome</keyword>
<dbReference type="STRING" id="1423775.FD03_GL002626"/>